<name>A0A0E9USA5_ANGAN</name>
<reference evidence="1" key="1">
    <citation type="submission" date="2014-11" db="EMBL/GenBank/DDBJ databases">
        <authorList>
            <person name="Amaro Gonzalez C."/>
        </authorList>
    </citation>
    <scope>NUCLEOTIDE SEQUENCE</scope>
</reference>
<proteinExistence type="predicted"/>
<evidence type="ECO:0000313" key="1">
    <source>
        <dbReference type="EMBL" id="JAH68090.1"/>
    </source>
</evidence>
<reference evidence="1" key="2">
    <citation type="journal article" date="2015" name="Fish Shellfish Immunol.">
        <title>Early steps in the European eel (Anguilla anguilla)-Vibrio vulnificus interaction in the gills: Role of the RtxA13 toxin.</title>
        <authorList>
            <person name="Callol A."/>
            <person name="Pajuelo D."/>
            <person name="Ebbesson L."/>
            <person name="Teles M."/>
            <person name="MacKenzie S."/>
            <person name="Amaro C."/>
        </authorList>
    </citation>
    <scope>NUCLEOTIDE SEQUENCE</scope>
</reference>
<sequence>MMMAEMTALVKKLYKQALKSNLDVGCFQMLPGIVFFFLRIKVRQIPTDNTLLNSREL</sequence>
<protein>
    <submittedName>
        <fullName evidence="1">Uncharacterized protein</fullName>
    </submittedName>
</protein>
<organism evidence="1">
    <name type="scientific">Anguilla anguilla</name>
    <name type="common">European freshwater eel</name>
    <name type="synonym">Muraena anguilla</name>
    <dbReference type="NCBI Taxonomy" id="7936"/>
    <lineage>
        <taxon>Eukaryota</taxon>
        <taxon>Metazoa</taxon>
        <taxon>Chordata</taxon>
        <taxon>Craniata</taxon>
        <taxon>Vertebrata</taxon>
        <taxon>Euteleostomi</taxon>
        <taxon>Actinopterygii</taxon>
        <taxon>Neopterygii</taxon>
        <taxon>Teleostei</taxon>
        <taxon>Anguilliformes</taxon>
        <taxon>Anguillidae</taxon>
        <taxon>Anguilla</taxon>
    </lineage>
</organism>
<dbReference type="AlphaFoldDB" id="A0A0E9USA5"/>
<dbReference type="EMBL" id="GBXM01040487">
    <property type="protein sequence ID" value="JAH68090.1"/>
    <property type="molecule type" value="Transcribed_RNA"/>
</dbReference>
<accession>A0A0E9USA5</accession>